<dbReference type="PANTHER" id="PTHR11071">
    <property type="entry name" value="PEPTIDYL-PROLYL CIS-TRANS ISOMERASE"/>
    <property type="match status" value="1"/>
</dbReference>
<dbReference type="GeneID" id="63829825"/>
<organism evidence="6 7">
    <name type="scientific">Laetiporus sulphureus 93-53</name>
    <dbReference type="NCBI Taxonomy" id="1314785"/>
    <lineage>
        <taxon>Eukaryota</taxon>
        <taxon>Fungi</taxon>
        <taxon>Dikarya</taxon>
        <taxon>Basidiomycota</taxon>
        <taxon>Agaricomycotina</taxon>
        <taxon>Agaricomycetes</taxon>
        <taxon>Polyporales</taxon>
        <taxon>Laetiporus</taxon>
    </lineage>
</organism>
<dbReference type="InterPro" id="IPR029000">
    <property type="entry name" value="Cyclophilin-like_dom_sf"/>
</dbReference>
<protein>
    <recommendedName>
        <fullName evidence="4">Peptidyl-prolyl cis-trans isomerase</fullName>
        <shortName evidence="4">PPIase</shortName>
        <ecNumber evidence="4">5.2.1.8</ecNumber>
    </recommendedName>
</protein>
<proteinExistence type="inferred from homology"/>
<comment type="catalytic activity">
    <reaction evidence="1 4">
        <text>[protein]-peptidylproline (omega=180) = [protein]-peptidylproline (omega=0)</text>
        <dbReference type="Rhea" id="RHEA:16237"/>
        <dbReference type="Rhea" id="RHEA-COMP:10747"/>
        <dbReference type="Rhea" id="RHEA-COMP:10748"/>
        <dbReference type="ChEBI" id="CHEBI:83833"/>
        <dbReference type="ChEBI" id="CHEBI:83834"/>
        <dbReference type="EC" id="5.2.1.8"/>
    </reaction>
</comment>
<evidence type="ECO:0000256" key="3">
    <source>
        <dbReference type="ARBA" id="ARBA00023235"/>
    </source>
</evidence>
<dbReference type="InParanoid" id="A0A165DEM4"/>
<dbReference type="RefSeq" id="XP_040762456.1">
    <property type="nucleotide sequence ID" value="XM_040912797.1"/>
</dbReference>
<dbReference type="SUPFAM" id="SSF50891">
    <property type="entry name" value="Cyclophilin-like"/>
    <property type="match status" value="1"/>
</dbReference>
<comment type="similarity">
    <text evidence="4">Belongs to the cyclophilin-type PPIase family.</text>
</comment>
<evidence type="ECO:0000256" key="4">
    <source>
        <dbReference type="RuleBase" id="RU363019"/>
    </source>
</evidence>
<dbReference type="PRINTS" id="PR00153">
    <property type="entry name" value="CSAPPISMRASE"/>
</dbReference>
<dbReference type="InterPro" id="IPR002130">
    <property type="entry name" value="Cyclophilin-type_PPIase_dom"/>
</dbReference>
<comment type="function">
    <text evidence="4">PPIases accelerate the folding of proteins. It catalyzes the cis-trans isomerization of proline imidic peptide bonds in oligopeptides.</text>
</comment>
<evidence type="ECO:0000256" key="2">
    <source>
        <dbReference type="ARBA" id="ARBA00023110"/>
    </source>
</evidence>
<keyword evidence="2 4" id="KW-0697">Rotamase</keyword>
<dbReference type="Proteomes" id="UP000076871">
    <property type="component" value="Unassembled WGS sequence"/>
</dbReference>
<dbReference type="Gene3D" id="2.40.100.10">
    <property type="entry name" value="Cyclophilin-like"/>
    <property type="match status" value="1"/>
</dbReference>
<dbReference type="AlphaFoldDB" id="A0A165DEM4"/>
<dbReference type="PANTHER" id="PTHR11071:SF561">
    <property type="entry name" value="PEPTIDYL-PROLYL CIS-TRANS ISOMERASE D-RELATED"/>
    <property type="match status" value="1"/>
</dbReference>
<evidence type="ECO:0000256" key="1">
    <source>
        <dbReference type="ARBA" id="ARBA00000971"/>
    </source>
</evidence>
<dbReference type="GO" id="GO:0005737">
    <property type="term" value="C:cytoplasm"/>
    <property type="evidence" value="ECO:0007669"/>
    <property type="project" value="TreeGrafter"/>
</dbReference>
<dbReference type="STRING" id="1314785.A0A165DEM4"/>
<keyword evidence="3 4" id="KW-0413">Isomerase</keyword>
<feature type="domain" description="PPIase cyclophilin-type" evidence="5">
    <location>
        <begin position="7"/>
        <end position="157"/>
    </location>
</feature>
<dbReference type="GO" id="GO:0016018">
    <property type="term" value="F:cyclosporin A binding"/>
    <property type="evidence" value="ECO:0007669"/>
    <property type="project" value="TreeGrafter"/>
</dbReference>
<evidence type="ECO:0000259" key="5">
    <source>
        <dbReference type="PROSITE" id="PS50072"/>
    </source>
</evidence>
<evidence type="ECO:0000313" key="6">
    <source>
        <dbReference type="EMBL" id="KZT04716.1"/>
    </source>
</evidence>
<dbReference type="PIRSF" id="PIRSF001467">
    <property type="entry name" value="Peptidylpro_ismrse"/>
    <property type="match status" value="1"/>
</dbReference>
<dbReference type="EC" id="5.2.1.8" evidence="4"/>
<dbReference type="EMBL" id="KV427634">
    <property type="protein sequence ID" value="KZT04716.1"/>
    <property type="molecule type" value="Genomic_DNA"/>
</dbReference>
<dbReference type="PROSITE" id="PS50072">
    <property type="entry name" value="CSA_PPIASE_2"/>
    <property type="match status" value="1"/>
</dbReference>
<accession>A0A165DEM4</accession>
<keyword evidence="7" id="KW-1185">Reference proteome</keyword>
<evidence type="ECO:0000313" key="7">
    <source>
        <dbReference type="Proteomes" id="UP000076871"/>
    </source>
</evidence>
<dbReference type="GO" id="GO:0006457">
    <property type="term" value="P:protein folding"/>
    <property type="evidence" value="ECO:0007669"/>
    <property type="project" value="TreeGrafter"/>
</dbReference>
<reference evidence="6 7" key="1">
    <citation type="journal article" date="2016" name="Mol. Biol. Evol.">
        <title>Comparative Genomics of Early-Diverging Mushroom-Forming Fungi Provides Insights into the Origins of Lignocellulose Decay Capabilities.</title>
        <authorList>
            <person name="Nagy L.G."/>
            <person name="Riley R."/>
            <person name="Tritt A."/>
            <person name="Adam C."/>
            <person name="Daum C."/>
            <person name="Floudas D."/>
            <person name="Sun H."/>
            <person name="Yadav J.S."/>
            <person name="Pangilinan J."/>
            <person name="Larsson K.H."/>
            <person name="Matsuura K."/>
            <person name="Barry K."/>
            <person name="Labutti K."/>
            <person name="Kuo R."/>
            <person name="Ohm R.A."/>
            <person name="Bhattacharya S.S."/>
            <person name="Shirouzu T."/>
            <person name="Yoshinaga Y."/>
            <person name="Martin F.M."/>
            <person name="Grigoriev I.V."/>
            <person name="Hibbett D.S."/>
        </authorList>
    </citation>
    <scope>NUCLEOTIDE SEQUENCE [LARGE SCALE GENOMIC DNA]</scope>
    <source>
        <strain evidence="6 7">93-53</strain>
    </source>
</reference>
<dbReference type="OrthoDB" id="193499at2759"/>
<dbReference type="InterPro" id="IPR024936">
    <property type="entry name" value="Cyclophilin-type_PPIase"/>
</dbReference>
<name>A0A165DEM4_9APHY</name>
<sequence length="158" mass="17852">MSNRNIFFDINVNGMFLECIVFKLYDNVVSKMVKNFYQLAIGQRGSGYKGCSFHRIIPHFLLQDGDITCDDSRKPIYGKKFADENLTLKHEKAGLLSMVKVRAQFFITMVKTEWLNGSYVVFGEVLDSYDNVVKKIELLGCAAGTFTVEIIIANSSVV</sequence>
<dbReference type="Pfam" id="PF00160">
    <property type="entry name" value="Pro_isomerase"/>
    <property type="match status" value="1"/>
</dbReference>
<dbReference type="GO" id="GO:0003755">
    <property type="term" value="F:peptidyl-prolyl cis-trans isomerase activity"/>
    <property type="evidence" value="ECO:0007669"/>
    <property type="project" value="UniProtKB-UniRule"/>
</dbReference>
<gene>
    <name evidence="6" type="ORF">LAESUDRAFT_760755</name>
</gene>